<accession>A0A163JEM9</accession>
<name>A0A163JEM9_ABSGL</name>
<evidence type="ECO:0000256" key="1">
    <source>
        <dbReference type="SAM" id="MobiDB-lite"/>
    </source>
</evidence>
<organism evidence="2">
    <name type="scientific">Absidia glauca</name>
    <name type="common">Pin mould</name>
    <dbReference type="NCBI Taxonomy" id="4829"/>
    <lineage>
        <taxon>Eukaryota</taxon>
        <taxon>Fungi</taxon>
        <taxon>Fungi incertae sedis</taxon>
        <taxon>Mucoromycota</taxon>
        <taxon>Mucoromycotina</taxon>
        <taxon>Mucoromycetes</taxon>
        <taxon>Mucorales</taxon>
        <taxon>Cunninghamellaceae</taxon>
        <taxon>Absidia</taxon>
    </lineage>
</organism>
<keyword evidence="3" id="KW-1185">Reference proteome</keyword>
<dbReference type="OrthoDB" id="2225742at2759"/>
<evidence type="ECO:0000313" key="3">
    <source>
        <dbReference type="Proteomes" id="UP000078561"/>
    </source>
</evidence>
<dbReference type="EMBL" id="LT553497">
    <property type="protein sequence ID" value="SAM00921.1"/>
    <property type="molecule type" value="Genomic_DNA"/>
</dbReference>
<feature type="region of interest" description="Disordered" evidence="1">
    <location>
        <begin position="114"/>
        <end position="137"/>
    </location>
</feature>
<reference evidence="2" key="1">
    <citation type="submission" date="2016-04" db="EMBL/GenBank/DDBJ databases">
        <authorList>
            <person name="Evans L.H."/>
            <person name="Alamgir A."/>
            <person name="Owens N."/>
            <person name="Weber N.D."/>
            <person name="Virtaneva K."/>
            <person name="Barbian K."/>
            <person name="Babar A."/>
            <person name="Rosenke K."/>
        </authorList>
    </citation>
    <scope>NUCLEOTIDE SEQUENCE [LARGE SCALE GENOMIC DNA]</scope>
    <source>
        <strain evidence="2">CBS 101.48</strain>
    </source>
</reference>
<gene>
    <name evidence="2" type="primary">ABSGL_06657.1 scaffold 8661</name>
</gene>
<feature type="compositionally biased region" description="Basic and acidic residues" evidence="1">
    <location>
        <begin position="114"/>
        <end position="123"/>
    </location>
</feature>
<dbReference type="Proteomes" id="UP000078561">
    <property type="component" value="Unassembled WGS sequence"/>
</dbReference>
<evidence type="ECO:0000313" key="2">
    <source>
        <dbReference type="EMBL" id="SAM00921.1"/>
    </source>
</evidence>
<sequence>MLKTTLTTFKPTLQCRHASVLASSSFSPSQMAALHHDSSFIVTPASAPFTTPSNNCFHPSHIPKKTQIRLTLQELRVVLDSSKQLLHRLQQDYVDPSSMDLQAIIEHLESVESSLRVEEDGKKPRMTTTKKPQHNDE</sequence>
<dbReference type="InParanoid" id="A0A163JEM9"/>
<proteinExistence type="predicted"/>
<dbReference type="AlphaFoldDB" id="A0A163JEM9"/>
<protein>
    <submittedName>
        <fullName evidence="2">Uncharacterized protein</fullName>
    </submittedName>
</protein>